<organism evidence="1 2">
    <name type="scientific">Symbiodinium microadriaticum</name>
    <name type="common">Dinoflagellate</name>
    <name type="synonym">Zooxanthella microadriatica</name>
    <dbReference type="NCBI Taxonomy" id="2951"/>
    <lineage>
        <taxon>Eukaryota</taxon>
        <taxon>Sar</taxon>
        <taxon>Alveolata</taxon>
        <taxon>Dinophyceae</taxon>
        <taxon>Suessiales</taxon>
        <taxon>Symbiodiniaceae</taxon>
        <taxon>Symbiodinium</taxon>
    </lineage>
</organism>
<gene>
    <name evidence="1" type="ORF">AK812_SmicGene16063</name>
</gene>
<protein>
    <submittedName>
        <fullName evidence="1">Uncharacterized protein</fullName>
    </submittedName>
</protein>
<name>A0A1Q9E1C5_SYMMI</name>
<dbReference type="AlphaFoldDB" id="A0A1Q9E1C5"/>
<reference evidence="1 2" key="1">
    <citation type="submission" date="2016-02" db="EMBL/GenBank/DDBJ databases">
        <title>Genome analysis of coral dinoflagellate symbionts highlights evolutionary adaptations to a symbiotic lifestyle.</title>
        <authorList>
            <person name="Aranda M."/>
            <person name="Li Y."/>
            <person name="Liew Y.J."/>
            <person name="Baumgarten S."/>
            <person name="Simakov O."/>
            <person name="Wilson M."/>
            <person name="Piel J."/>
            <person name="Ashoor H."/>
            <person name="Bougouffa S."/>
            <person name="Bajic V.B."/>
            <person name="Ryu T."/>
            <person name="Ravasi T."/>
            <person name="Bayer T."/>
            <person name="Micklem G."/>
            <person name="Kim H."/>
            <person name="Bhak J."/>
            <person name="Lajeunesse T.C."/>
            <person name="Voolstra C.R."/>
        </authorList>
    </citation>
    <scope>NUCLEOTIDE SEQUENCE [LARGE SCALE GENOMIC DNA]</scope>
    <source>
        <strain evidence="1 2">CCMP2467</strain>
    </source>
</reference>
<dbReference type="Proteomes" id="UP000186817">
    <property type="component" value="Unassembled WGS sequence"/>
</dbReference>
<accession>A0A1Q9E1C5</accession>
<proteinExistence type="predicted"/>
<keyword evidence="2" id="KW-1185">Reference proteome</keyword>
<sequence>MARGLLKYLATPATPTMTLRALSLLPPVAFELGADLVAAMESQQDHRGSMTGEADYHAWQGFPLWVSGLQHLEVHG</sequence>
<evidence type="ECO:0000313" key="1">
    <source>
        <dbReference type="EMBL" id="OLQ01212.1"/>
    </source>
</evidence>
<comment type="caution">
    <text evidence="1">The sequence shown here is derived from an EMBL/GenBank/DDBJ whole genome shotgun (WGS) entry which is preliminary data.</text>
</comment>
<dbReference type="EMBL" id="LSRX01000301">
    <property type="protein sequence ID" value="OLQ01212.1"/>
    <property type="molecule type" value="Genomic_DNA"/>
</dbReference>
<evidence type="ECO:0000313" key="2">
    <source>
        <dbReference type="Proteomes" id="UP000186817"/>
    </source>
</evidence>